<sequence>MHLNIVALLLMSFSVQASTYGDARVKQVTSIYDADTFRVDIDGWPEIIGNHVPIRVNGVDAPEIRGKCKAEKIAARKAKQHTVALLRAGKMIELRNMQRGKYFRILADVYIAGNSLAFSLIAKGLARPYQGGKRQSWCR</sequence>
<name>A0AAU7NYL7_9GAMM</name>
<reference evidence="3 4" key="1">
    <citation type="journal article" date="2024" name="Microbiology">
        <title>Methylomarinum rosea sp. nov., a novel halophilic methanotrophic bacterium from the hypersaline Lake Elton.</title>
        <authorList>
            <person name="Suleimanov R.Z."/>
            <person name="Oshkin I.Y."/>
            <person name="Danilova O.V."/>
            <person name="Suzina N.E."/>
            <person name="Dedysh S.N."/>
        </authorList>
    </citation>
    <scope>NUCLEOTIDE SEQUENCE [LARGE SCALE GENOMIC DNA]</scope>
    <source>
        <strain evidence="3 4">Ch1-1</strain>
    </source>
</reference>
<feature type="signal peptide" evidence="1">
    <location>
        <begin position="1"/>
        <end position="17"/>
    </location>
</feature>
<dbReference type="Pfam" id="PF00565">
    <property type="entry name" value="SNase"/>
    <property type="match status" value="1"/>
</dbReference>
<evidence type="ECO:0000313" key="3">
    <source>
        <dbReference type="EMBL" id="XBS22078.1"/>
    </source>
</evidence>
<dbReference type="KEGG" id="mech:Q9L42_008135"/>
<dbReference type="InterPro" id="IPR016071">
    <property type="entry name" value="Staphylococal_nuclease_OB-fold"/>
</dbReference>
<keyword evidence="4" id="KW-1185">Reference proteome</keyword>
<organism evidence="3 4">
    <name type="scientific">Methylomarinum roseum</name>
    <dbReference type="NCBI Taxonomy" id="3067653"/>
    <lineage>
        <taxon>Bacteria</taxon>
        <taxon>Pseudomonadati</taxon>
        <taxon>Pseudomonadota</taxon>
        <taxon>Gammaproteobacteria</taxon>
        <taxon>Methylococcales</taxon>
        <taxon>Methylococcaceae</taxon>
        <taxon>Methylomarinum</taxon>
    </lineage>
</organism>
<evidence type="ECO:0000256" key="1">
    <source>
        <dbReference type="SAM" id="SignalP"/>
    </source>
</evidence>
<dbReference type="Proteomes" id="UP001225378">
    <property type="component" value="Chromosome"/>
</dbReference>
<accession>A0AAU7NYL7</accession>
<proteinExistence type="predicted"/>
<evidence type="ECO:0000313" key="4">
    <source>
        <dbReference type="Proteomes" id="UP001225378"/>
    </source>
</evidence>
<dbReference type="Gene3D" id="2.40.50.90">
    <property type="match status" value="1"/>
</dbReference>
<feature type="domain" description="TNase-like" evidence="2">
    <location>
        <begin position="22"/>
        <end position="139"/>
    </location>
</feature>
<dbReference type="SUPFAM" id="SSF50199">
    <property type="entry name" value="Staphylococcal nuclease"/>
    <property type="match status" value="1"/>
</dbReference>
<dbReference type="AlphaFoldDB" id="A0AAU7NYL7"/>
<dbReference type="PROSITE" id="PS50830">
    <property type="entry name" value="TNASE_3"/>
    <property type="match status" value="1"/>
</dbReference>
<feature type="chain" id="PRO_5043537641" evidence="1">
    <location>
        <begin position="18"/>
        <end position="139"/>
    </location>
</feature>
<dbReference type="InterPro" id="IPR035437">
    <property type="entry name" value="SNase_OB-fold_sf"/>
</dbReference>
<dbReference type="EMBL" id="CP157743">
    <property type="protein sequence ID" value="XBS22078.1"/>
    <property type="molecule type" value="Genomic_DNA"/>
</dbReference>
<protein>
    <submittedName>
        <fullName evidence="3">Thermonuclease family protein</fullName>
    </submittedName>
</protein>
<dbReference type="RefSeq" id="WP_305908946.1">
    <property type="nucleotide sequence ID" value="NZ_CP157743.1"/>
</dbReference>
<evidence type="ECO:0000259" key="2">
    <source>
        <dbReference type="PROSITE" id="PS50830"/>
    </source>
</evidence>
<keyword evidence="1" id="KW-0732">Signal</keyword>
<dbReference type="SMART" id="SM00318">
    <property type="entry name" value="SNc"/>
    <property type="match status" value="1"/>
</dbReference>
<gene>
    <name evidence="3" type="ORF">Q9L42_008135</name>
</gene>